<comment type="caution">
    <text evidence="1">The sequence shown here is derived from an EMBL/GenBank/DDBJ whole genome shotgun (WGS) entry which is preliminary data.</text>
</comment>
<reference evidence="1" key="1">
    <citation type="journal article" date="2010" name="Microbiol. Resour. Announc.">
        <title>Comparative genomics of the bacterial genus Listeria: Genome evolution is characterized by limited gene acquisition and limited gene loss.</title>
        <authorList>
            <person name="den Bakker H.C."/>
            <person name="Cummings C.A."/>
            <person name="Ferreira V."/>
            <person name="Vatta P."/>
            <person name="Orsi R.H."/>
            <person name="Degoricija L."/>
            <person name="Barker M."/>
            <person name="Petrauskene O."/>
            <person name="Furtado M.R."/>
            <person name="Wiedmann M."/>
        </authorList>
    </citation>
    <scope>NUCLEOTIDE SEQUENCE [LARGE SCALE GENOMIC DNA]</scope>
    <source>
        <strain evidence="1">FSL N1-067</strain>
    </source>
</reference>
<feature type="non-terminal residue" evidence="1">
    <location>
        <position position="1"/>
    </location>
</feature>
<protein>
    <submittedName>
        <fullName evidence="1">Uncharacterized protein</fullName>
    </submittedName>
</protein>
<evidence type="ECO:0000313" key="1">
    <source>
        <dbReference type="EMBL" id="EFR99818.1"/>
    </source>
</evidence>
<dbReference type="AlphaFoldDB" id="E3ZRB6"/>
<dbReference type="EMBL" id="ADXJ01000739">
    <property type="protein sequence ID" value="EFR99818.1"/>
    <property type="molecule type" value="Genomic_DNA"/>
</dbReference>
<gene>
    <name evidence="1" type="ORF">NT03LS_2037a</name>
</gene>
<organism evidence="1">
    <name type="scientific">Listeria seeligeri FSL N1-067</name>
    <dbReference type="NCBI Taxonomy" id="702453"/>
    <lineage>
        <taxon>Bacteria</taxon>
        <taxon>Bacillati</taxon>
        <taxon>Bacillota</taxon>
        <taxon>Bacilli</taxon>
        <taxon>Bacillales</taxon>
        <taxon>Listeriaceae</taxon>
        <taxon>Listeria</taxon>
    </lineage>
</organism>
<proteinExistence type="predicted"/>
<dbReference type="HOGENOM" id="CLU_218897_0_0_9"/>
<accession>E3ZRB6</accession>
<dbReference type="Proteomes" id="UP000004302">
    <property type="component" value="Chromosome"/>
</dbReference>
<name>E3ZRB6_LISSE</name>
<sequence>LSGLVRELVVKILRLFPRELLLESKKFVNGALLVKPLLHF</sequence>